<gene>
    <name evidence="4 5" type="primary">LOC140010771</name>
</gene>
<dbReference type="InterPro" id="IPR012337">
    <property type="entry name" value="RNaseH-like_sf"/>
</dbReference>
<sequence>MWKRIGDGSQVSIWKDRWIMGSRTGTVTTSCSPNCQIQTLNQLIKDGRWNAEIINQILNSEDSVKIISMPLSCFRRKDRFFWNFSKSGQYTVKTGYANVMQEKSNGMRRERIGEETSWEIRKHSIWKRLWKLNLKHKPKLFIWRSLQNSLATKETIYSRTGEGDRICNGCGEEVETMKHMFFQCLIAQTVWKVAPVRWEGLNDLQNNLWRWWEAVSRTEKMEKGKERISLTANILWQIWKSRNKAQFENEKGEARNIIGKAQQEWIEYEEVTGRASKEMEGEVGSDQHRKVSEPPKEGIIRIHTDAAISAKLIRTGKGIIARHWTGEIMRARGVMEMKMGEALMEESLTIRMALQMARQAGWGKIEVISDCKTAVDMIANNNVQECHIVTILKDIEDLIKGFDFCTVSFVPRSANVGSHRLAQFATKLVNDIDWENNFPTWLIEAANKDWRVEATFCNETLVVSS</sequence>
<evidence type="ECO:0000313" key="4">
    <source>
        <dbReference type="RefSeq" id="XP_071914297.1"/>
    </source>
</evidence>
<reference evidence="4 5" key="1">
    <citation type="submission" date="2025-05" db="UniProtKB">
        <authorList>
            <consortium name="RefSeq"/>
        </authorList>
    </citation>
    <scope>IDENTIFICATION</scope>
    <source>
        <tissue evidence="4 5">Leaves</tissue>
    </source>
</reference>
<dbReference type="CDD" id="cd06222">
    <property type="entry name" value="RNase_H_like"/>
    <property type="match status" value="1"/>
</dbReference>
<name>A0ABM4V439_COFAR</name>
<evidence type="ECO:0000313" key="3">
    <source>
        <dbReference type="Proteomes" id="UP001652660"/>
    </source>
</evidence>
<feature type="domain" description="RNase H type-1" evidence="1">
    <location>
        <begin position="304"/>
        <end position="425"/>
    </location>
</feature>
<evidence type="ECO:0000313" key="5">
    <source>
        <dbReference type="RefSeq" id="XP_071914298.1"/>
    </source>
</evidence>
<evidence type="ECO:0000259" key="1">
    <source>
        <dbReference type="Pfam" id="PF13456"/>
    </source>
</evidence>
<keyword evidence="3" id="KW-1185">Reference proteome</keyword>
<dbReference type="RefSeq" id="XP_071914298.1">
    <property type="nucleotide sequence ID" value="XM_072058197.1"/>
</dbReference>
<dbReference type="Pfam" id="PF13966">
    <property type="entry name" value="zf-RVT"/>
    <property type="match status" value="1"/>
</dbReference>
<dbReference type="SUPFAM" id="SSF53098">
    <property type="entry name" value="Ribonuclease H-like"/>
    <property type="match status" value="1"/>
</dbReference>
<dbReference type="Pfam" id="PF13456">
    <property type="entry name" value="RVT_3"/>
    <property type="match status" value="1"/>
</dbReference>
<feature type="domain" description="Reverse transcriptase zinc-binding" evidence="2">
    <location>
        <begin position="121"/>
        <end position="191"/>
    </location>
</feature>
<proteinExistence type="predicted"/>
<dbReference type="InterPro" id="IPR044730">
    <property type="entry name" value="RNase_H-like_dom_plant"/>
</dbReference>
<dbReference type="RefSeq" id="XP_071914297.1">
    <property type="nucleotide sequence ID" value="XM_072058196.1"/>
</dbReference>
<protein>
    <submittedName>
        <fullName evidence="4 5">Uncharacterized protein</fullName>
    </submittedName>
</protein>
<dbReference type="PANTHER" id="PTHR47074:SF11">
    <property type="entry name" value="REVERSE TRANSCRIPTASE-LIKE PROTEIN"/>
    <property type="match status" value="1"/>
</dbReference>
<dbReference type="GeneID" id="140010771"/>
<dbReference type="Proteomes" id="UP001652660">
    <property type="component" value="Chromosome 7c"/>
</dbReference>
<accession>A0ABM4V439</accession>
<dbReference type="InterPro" id="IPR026960">
    <property type="entry name" value="RVT-Znf"/>
</dbReference>
<dbReference type="PANTHER" id="PTHR47074">
    <property type="entry name" value="BNAC02G40300D PROTEIN"/>
    <property type="match status" value="1"/>
</dbReference>
<evidence type="ECO:0000259" key="2">
    <source>
        <dbReference type="Pfam" id="PF13966"/>
    </source>
</evidence>
<dbReference type="Gene3D" id="3.30.420.10">
    <property type="entry name" value="Ribonuclease H-like superfamily/Ribonuclease H"/>
    <property type="match status" value="1"/>
</dbReference>
<dbReference type="InterPro" id="IPR052929">
    <property type="entry name" value="RNase_H-like_EbsB-rel"/>
</dbReference>
<dbReference type="InterPro" id="IPR002156">
    <property type="entry name" value="RNaseH_domain"/>
</dbReference>
<organism evidence="3 4">
    <name type="scientific">Coffea arabica</name>
    <name type="common">Arabian coffee</name>
    <dbReference type="NCBI Taxonomy" id="13443"/>
    <lineage>
        <taxon>Eukaryota</taxon>
        <taxon>Viridiplantae</taxon>
        <taxon>Streptophyta</taxon>
        <taxon>Embryophyta</taxon>
        <taxon>Tracheophyta</taxon>
        <taxon>Spermatophyta</taxon>
        <taxon>Magnoliopsida</taxon>
        <taxon>eudicotyledons</taxon>
        <taxon>Gunneridae</taxon>
        <taxon>Pentapetalae</taxon>
        <taxon>asterids</taxon>
        <taxon>lamiids</taxon>
        <taxon>Gentianales</taxon>
        <taxon>Rubiaceae</taxon>
        <taxon>Ixoroideae</taxon>
        <taxon>Gardenieae complex</taxon>
        <taxon>Bertiereae - Coffeeae clade</taxon>
        <taxon>Coffeeae</taxon>
        <taxon>Coffea</taxon>
    </lineage>
</organism>
<dbReference type="InterPro" id="IPR036397">
    <property type="entry name" value="RNaseH_sf"/>
</dbReference>